<gene>
    <name evidence="12" type="ORF">ACFQ34_22520</name>
</gene>
<evidence type="ECO:0000256" key="6">
    <source>
        <dbReference type="ARBA" id="ARBA00022741"/>
    </source>
</evidence>
<dbReference type="InterPro" id="IPR014065">
    <property type="entry name" value="tRNA_adenylyltransferase"/>
</dbReference>
<dbReference type="Gene3D" id="1.10.3090.10">
    <property type="entry name" value="cca-adding enzyme, domain 2"/>
    <property type="match status" value="1"/>
</dbReference>
<dbReference type="PANTHER" id="PTHR46173">
    <property type="entry name" value="CCA TRNA NUCLEOTIDYLTRANSFERASE 1, MITOCHONDRIAL"/>
    <property type="match status" value="1"/>
</dbReference>
<feature type="region of interest" description="Disordered" evidence="8">
    <location>
        <begin position="45"/>
        <end position="66"/>
    </location>
</feature>
<reference evidence="13" key="1">
    <citation type="journal article" date="2019" name="Int. J. Syst. Evol. Microbiol.">
        <title>The Global Catalogue of Microorganisms (GCM) 10K type strain sequencing project: providing services to taxonomists for standard genome sequencing and annotation.</title>
        <authorList>
            <consortium name="The Broad Institute Genomics Platform"/>
            <consortium name="The Broad Institute Genome Sequencing Center for Infectious Disease"/>
            <person name="Wu L."/>
            <person name="Ma J."/>
        </authorList>
    </citation>
    <scope>NUCLEOTIDE SEQUENCE [LARGE SCALE GENOMIC DNA]</scope>
    <source>
        <strain evidence="13">CCUG 49018</strain>
    </source>
</reference>
<feature type="domain" description="HD" evidence="10">
    <location>
        <begin position="334"/>
        <end position="422"/>
    </location>
</feature>
<dbReference type="SUPFAM" id="SSF81891">
    <property type="entry name" value="Poly A polymerase C-terminal region-like"/>
    <property type="match status" value="1"/>
</dbReference>
<dbReference type="RefSeq" id="WP_013678642.1">
    <property type="nucleotide sequence ID" value="NZ_BAABKS010000047.1"/>
</dbReference>
<evidence type="ECO:0000259" key="11">
    <source>
        <dbReference type="Pfam" id="PF12627"/>
    </source>
</evidence>
<proteinExistence type="predicted"/>
<comment type="caution">
    <text evidence="12">The sequence shown here is derived from an EMBL/GenBank/DDBJ whole genome shotgun (WGS) entry which is preliminary data.</text>
</comment>
<keyword evidence="4 12" id="KW-0548">Nucleotidyltransferase</keyword>
<evidence type="ECO:0000256" key="4">
    <source>
        <dbReference type="ARBA" id="ARBA00022695"/>
    </source>
</evidence>
<keyword evidence="7" id="KW-0460">Magnesium</keyword>
<dbReference type="EC" id="2.7.7.72" evidence="12"/>
<evidence type="ECO:0000256" key="1">
    <source>
        <dbReference type="ARBA" id="ARBA00001946"/>
    </source>
</evidence>
<evidence type="ECO:0000256" key="7">
    <source>
        <dbReference type="ARBA" id="ARBA00022842"/>
    </source>
</evidence>
<keyword evidence="3" id="KW-0819">tRNA processing</keyword>
<dbReference type="NCBIfam" id="TIGR00277">
    <property type="entry name" value="HDIG"/>
    <property type="match status" value="1"/>
</dbReference>
<dbReference type="InterPro" id="IPR050264">
    <property type="entry name" value="Bact_CCA-adding_enz_type3_sf"/>
</dbReference>
<comment type="cofactor">
    <cofactor evidence="1">
        <name>Mg(2+)</name>
        <dbReference type="ChEBI" id="CHEBI:18420"/>
    </cofactor>
</comment>
<dbReference type="PANTHER" id="PTHR46173:SF1">
    <property type="entry name" value="CCA TRNA NUCLEOTIDYLTRANSFERASE 1, MITOCHONDRIAL"/>
    <property type="match status" value="1"/>
</dbReference>
<dbReference type="InterPro" id="IPR006675">
    <property type="entry name" value="HDIG_dom"/>
</dbReference>
<evidence type="ECO:0000259" key="10">
    <source>
        <dbReference type="Pfam" id="PF01966"/>
    </source>
</evidence>
<evidence type="ECO:0000313" key="13">
    <source>
        <dbReference type="Proteomes" id="UP001597182"/>
    </source>
</evidence>
<keyword evidence="6" id="KW-0547">Nucleotide-binding</keyword>
<dbReference type="CDD" id="cd00077">
    <property type="entry name" value="HDc"/>
    <property type="match status" value="1"/>
</dbReference>
<evidence type="ECO:0000256" key="2">
    <source>
        <dbReference type="ARBA" id="ARBA00022679"/>
    </source>
</evidence>
<feature type="domain" description="tRNA nucleotidyltransferase/poly(A) polymerase RNA and SrmB- binding" evidence="11">
    <location>
        <begin position="259"/>
        <end position="319"/>
    </location>
</feature>
<sequence length="545" mass="59552">MVTIQGTAGPVLAAARERNPDAGVGTRCLDWPAVSSPLLIPGSSAASVTAEATPGTPARPGDASDDADLRRAQENVLVDLLAIPAVADELGERFRAAGHVLYLVGGSVRDALLGRGAAAGGDLDFTTDARPERIQELLAGWADTVWDTGIDFGTIGARRGDHVLEITTFRADAYDRVGRNPIVRFGDSIEGDLVRRDFTVNAMAVEVHAPDGQRRFVDPHGGLAALAAGTLDTPATPQESFADDPLRMLRGARFVSQLGFAPAPRVVEAMTAMAGELARITKERVQAEFSKLILGAHPRRAIELMVDTGLAELVVPEVPAMRLAIDEHMQHKDVYTHSLVVLEQAIEREQDGPDLVLRLAALLHDVGKPDTRRKEPDGRVSFHHHEVVGAKMVRRRLRELRYPKVVVDEVAQLVFLHLRFHGYGNGEWTDSAVRRYVTDAGPLLDRLHKLVRSDCTTRNRRRAAALQRSYDSLEERIAALREQEELDSIRPDLDGNAIMQLLGLRPGPLVGKAYKHLLALRMERGPLSHEEAEAELRAWAAENGV</sequence>
<dbReference type="Proteomes" id="UP001597182">
    <property type="component" value="Unassembled WGS sequence"/>
</dbReference>
<dbReference type="InterPro" id="IPR002646">
    <property type="entry name" value="PolA_pol_head_dom"/>
</dbReference>
<keyword evidence="2 12" id="KW-0808">Transferase</keyword>
<organism evidence="12 13">
    <name type="scientific">Pseudonocardia benzenivorans</name>
    <dbReference type="NCBI Taxonomy" id="228005"/>
    <lineage>
        <taxon>Bacteria</taxon>
        <taxon>Bacillati</taxon>
        <taxon>Actinomycetota</taxon>
        <taxon>Actinomycetes</taxon>
        <taxon>Pseudonocardiales</taxon>
        <taxon>Pseudonocardiaceae</taxon>
        <taxon>Pseudonocardia</taxon>
    </lineage>
</organism>
<dbReference type="NCBIfam" id="TIGR02692">
    <property type="entry name" value="tRNA_CCA_actino"/>
    <property type="match status" value="1"/>
</dbReference>
<dbReference type="InterPro" id="IPR003607">
    <property type="entry name" value="HD/PDEase_dom"/>
</dbReference>
<dbReference type="Pfam" id="PF12627">
    <property type="entry name" value="PolyA_pol_RNAbd"/>
    <property type="match status" value="1"/>
</dbReference>
<dbReference type="EMBL" id="JBHTMB010000201">
    <property type="protein sequence ID" value="MFD1236075.1"/>
    <property type="molecule type" value="Genomic_DNA"/>
</dbReference>
<evidence type="ECO:0000256" key="5">
    <source>
        <dbReference type="ARBA" id="ARBA00022723"/>
    </source>
</evidence>
<dbReference type="InterPro" id="IPR032828">
    <property type="entry name" value="PolyA_RNA-bd"/>
</dbReference>
<name>A0ABW3VP09_9PSEU</name>
<evidence type="ECO:0000256" key="8">
    <source>
        <dbReference type="SAM" id="MobiDB-lite"/>
    </source>
</evidence>
<keyword evidence="5" id="KW-0479">Metal-binding</keyword>
<feature type="domain" description="Poly A polymerase head" evidence="9">
    <location>
        <begin position="101"/>
        <end position="231"/>
    </location>
</feature>
<dbReference type="GO" id="GO:0004810">
    <property type="term" value="F:CCA tRNA nucleotidyltransferase activity"/>
    <property type="evidence" value="ECO:0007669"/>
    <property type="project" value="UniProtKB-EC"/>
</dbReference>
<dbReference type="InterPro" id="IPR006674">
    <property type="entry name" value="HD_domain"/>
</dbReference>
<keyword evidence="13" id="KW-1185">Reference proteome</keyword>
<dbReference type="InterPro" id="IPR043519">
    <property type="entry name" value="NT_sf"/>
</dbReference>
<dbReference type="Gene3D" id="3.30.460.10">
    <property type="entry name" value="Beta Polymerase, domain 2"/>
    <property type="match status" value="1"/>
</dbReference>
<accession>A0ABW3VP09</accession>
<evidence type="ECO:0000256" key="3">
    <source>
        <dbReference type="ARBA" id="ARBA00022694"/>
    </source>
</evidence>
<dbReference type="CDD" id="cd05398">
    <property type="entry name" value="NT_ClassII-CCAase"/>
    <property type="match status" value="1"/>
</dbReference>
<dbReference type="Pfam" id="PF01966">
    <property type="entry name" value="HD"/>
    <property type="match status" value="1"/>
</dbReference>
<dbReference type="Pfam" id="PF01743">
    <property type="entry name" value="PolyA_pol"/>
    <property type="match status" value="1"/>
</dbReference>
<dbReference type="SUPFAM" id="SSF81301">
    <property type="entry name" value="Nucleotidyltransferase"/>
    <property type="match status" value="1"/>
</dbReference>
<protein>
    <submittedName>
        <fullName evidence="12">CCA tRNA nucleotidyltransferase</fullName>
        <ecNumber evidence="12">2.7.7.72</ecNumber>
    </submittedName>
</protein>
<evidence type="ECO:0000313" key="12">
    <source>
        <dbReference type="EMBL" id="MFD1236075.1"/>
    </source>
</evidence>
<evidence type="ECO:0000259" key="9">
    <source>
        <dbReference type="Pfam" id="PF01743"/>
    </source>
</evidence>